<evidence type="ECO:0000256" key="1">
    <source>
        <dbReference type="SAM" id="Phobius"/>
    </source>
</evidence>
<keyword evidence="1" id="KW-1133">Transmembrane helix</keyword>
<dbReference type="STRING" id="671143.DAMO_0589"/>
<feature type="domain" description="Haem-binding" evidence="2">
    <location>
        <begin position="33"/>
        <end position="160"/>
    </location>
</feature>
<dbReference type="eggNOG" id="COG2010">
    <property type="taxonomic scope" value="Bacteria"/>
</dbReference>
<gene>
    <name evidence="3" type="ORF">DAMO_0589</name>
</gene>
<dbReference type="HOGENOM" id="CLU_120447_0_0_0"/>
<sequence>MEPMDGEEKEKQEKKHTKWVKSVMGIVALGEAVVIFIGIQFIPYGRGYNNPPVKTEPQWNSPQTRELFFRACGDCHSNEVVWPWYGYIAPVSWFIQHDIDKGRAALNVSEWGRVEENSGDAAETVKNGSMPPWAYTILRSSANMAASEKETFVQGLVATFGEQKSDEKSKKKVDDSIHFFPVRKDDQGTDK</sequence>
<dbReference type="Pfam" id="PF14376">
    <property type="entry name" value="Haem_bd"/>
    <property type="match status" value="1"/>
</dbReference>
<dbReference type="EMBL" id="FP565575">
    <property type="protein sequence ID" value="CBE67664.1"/>
    <property type="molecule type" value="Genomic_DNA"/>
</dbReference>
<dbReference type="Proteomes" id="UP000006898">
    <property type="component" value="Chromosome"/>
</dbReference>
<organism evidence="3 4">
    <name type="scientific">Methylomirabilis oxygeniifera</name>
    <dbReference type="NCBI Taxonomy" id="671143"/>
    <lineage>
        <taxon>Bacteria</taxon>
        <taxon>Candidatus Methylomirabilota</taxon>
        <taxon>Candidatus Methylomirabilia</taxon>
        <taxon>Candidatus Methylomirabilales</taxon>
        <taxon>Candidatus Methylomirabilaceae</taxon>
        <taxon>Candidatus Methylomirabilis</taxon>
    </lineage>
</organism>
<protein>
    <recommendedName>
        <fullName evidence="2">Haem-binding domain-containing protein</fullName>
    </recommendedName>
</protein>
<name>D5MKL7_METO1</name>
<accession>D5MKL7</accession>
<keyword evidence="1" id="KW-0472">Membrane</keyword>
<reference evidence="3 4" key="1">
    <citation type="journal article" date="2010" name="Nature">
        <title>Nitrite-driven anaerobic methane oxidation by oxygenic bacteria.</title>
        <authorList>
            <person name="Ettwig K.F."/>
            <person name="Butler M.K."/>
            <person name="Le Paslier D."/>
            <person name="Pelletier E."/>
            <person name="Mangenot S."/>
            <person name="Kuypers M.M.M."/>
            <person name="Schreiber F."/>
            <person name="Dutilh B.E."/>
            <person name="Zedelius J."/>
            <person name="de Beer D."/>
            <person name="Gloerich J."/>
            <person name="Wessels H.J.C.T."/>
            <person name="van Allen T."/>
            <person name="Luesken F."/>
            <person name="Wu M."/>
            <person name="van de Pas-Schoonen K.T."/>
            <person name="Op den Camp H.J.M."/>
            <person name="Janssen-Megens E.M."/>
            <person name="Francoijs K-J."/>
            <person name="Stunnenberg H."/>
            <person name="Weissenbach J."/>
            <person name="Jetten M.S.M."/>
            <person name="Strous M."/>
        </authorList>
    </citation>
    <scope>NUCLEOTIDE SEQUENCE [LARGE SCALE GENOMIC DNA]</scope>
</reference>
<dbReference type="SMART" id="SM01235">
    <property type="entry name" value="Haem_bd"/>
    <property type="match status" value="1"/>
</dbReference>
<dbReference type="InterPro" id="IPR025992">
    <property type="entry name" value="Haem-bd"/>
</dbReference>
<evidence type="ECO:0000313" key="4">
    <source>
        <dbReference type="Proteomes" id="UP000006898"/>
    </source>
</evidence>
<feature type="transmembrane region" description="Helical" evidence="1">
    <location>
        <begin position="20"/>
        <end position="42"/>
    </location>
</feature>
<evidence type="ECO:0000259" key="2">
    <source>
        <dbReference type="SMART" id="SM01235"/>
    </source>
</evidence>
<proteinExistence type="predicted"/>
<dbReference type="AlphaFoldDB" id="D5MKL7"/>
<dbReference type="KEGG" id="mox:DAMO_0589"/>
<keyword evidence="1" id="KW-0812">Transmembrane</keyword>
<evidence type="ECO:0000313" key="3">
    <source>
        <dbReference type="EMBL" id="CBE67664.1"/>
    </source>
</evidence>